<comment type="similarity">
    <text evidence="1">Belongs to the glycosyltransferase 25 family.</text>
</comment>
<dbReference type="EMBL" id="PQXM01000351">
    <property type="protein sequence ID" value="TGO73538.1"/>
    <property type="molecule type" value="Genomic_DNA"/>
</dbReference>
<dbReference type="PANTHER" id="PTHR10730">
    <property type="entry name" value="PROCOLLAGEN-LYSINE,2-OXOGLUTARATE 5-DIOXYGENASE/GLYCOSYLTRANSFERASE 25 FAMILY MEMBER"/>
    <property type="match status" value="1"/>
</dbReference>
<dbReference type="OrthoDB" id="47375at2759"/>
<comment type="caution">
    <text evidence="4">The sequence shown here is derived from an EMBL/GenBank/DDBJ whole genome shotgun (WGS) entry which is preliminary data.</text>
</comment>
<keyword evidence="3" id="KW-0808">Transferase</keyword>
<keyword evidence="5" id="KW-1185">Reference proteome</keyword>
<sequence>MIHIRAFPFTVLCIGILLFIVFLNTSTPSYLTHYSSDLLQKYRPVAPVHASSDISNSTLGFQKIFAVGLPERSDKRDALTLISSLTGFNIEWVDGVKGEAVSDKAVPYGADRVKLWESNLGSWRGHMNAVRRIVEQNLTSALIFEDDMDWDTRLKSQLFTFAAGSKFIQYSSTTPSNLVSPYGDNWDLLWLGHCGEVFPETLDEYKSLSPSSPEIAHLSRKYIITSDPTVAPPMHFKGFQNATQNPYTRWVHISGGPICTFAYALSQQGARKVLWDLSVDKLAGPFDNALAGLCRWGRDSERLGMRCISVTPGLFQHHKARGWIGGDSDIQKVGSTKEDVREKGVTENVVWSARMNIREMLMGEKIRGQWDDEVGNK</sequence>
<proteinExistence type="inferred from homology"/>
<gene>
    <name evidence="4" type="ORF">BELL_0353g00120</name>
</gene>
<dbReference type="CDD" id="cd06532">
    <property type="entry name" value="Glyco_transf_25"/>
    <property type="match status" value="1"/>
</dbReference>
<organism evidence="4 5">
    <name type="scientific">Botrytis elliptica</name>
    <dbReference type="NCBI Taxonomy" id="278938"/>
    <lineage>
        <taxon>Eukaryota</taxon>
        <taxon>Fungi</taxon>
        <taxon>Dikarya</taxon>
        <taxon>Ascomycota</taxon>
        <taxon>Pezizomycotina</taxon>
        <taxon>Leotiomycetes</taxon>
        <taxon>Helotiales</taxon>
        <taxon>Sclerotiniaceae</taxon>
        <taxon>Botrytis</taxon>
    </lineage>
</organism>
<evidence type="ECO:0000313" key="5">
    <source>
        <dbReference type="Proteomes" id="UP000297229"/>
    </source>
</evidence>
<evidence type="ECO:0000313" key="4">
    <source>
        <dbReference type="EMBL" id="TGO73538.1"/>
    </source>
</evidence>
<evidence type="ECO:0000256" key="2">
    <source>
        <dbReference type="ARBA" id="ARBA00022676"/>
    </source>
</evidence>
<dbReference type="InterPro" id="IPR050757">
    <property type="entry name" value="Collagen_mod_GT25"/>
</dbReference>
<accession>A0A4Z1JIY4</accession>
<protein>
    <recommendedName>
        <fullName evidence="6">Glycosyltransferase family 25 protein</fullName>
    </recommendedName>
</protein>
<dbReference type="InterPro" id="IPR002654">
    <property type="entry name" value="Glyco_trans_25"/>
</dbReference>
<dbReference type="PANTHER" id="PTHR10730:SF53">
    <property type="entry name" value="GLYCOSYLTRANSFERASE 25 FAMILY MEMBER"/>
    <property type="match status" value="1"/>
</dbReference>
<reference evidence="4 5" key="1">
    <citation type="submission" date="2017-12" db="EMBL/GenBank/DDBJ databases">
        <title>Comparative genomics of Botrytis spp.</title>
        <authorList>
            <person name="Valero-Jimenez C.A."/>
            <person name="Tapia P."/>
            <person name="Veloso J."/>
            <person name="Silva-Moreno E."/>
            <person name="Staats M."/>
            <person name="Valdes J.H."/>
            <person name="Van Kan J.A.L."/>
        </authorList>
    </citation>
    <scope>NUCLEOTIDE SEQUENCE [LARGE SCALE GENOMIC DNA]</scope>
    <source>
        <strain evidence="4 5">Be9601</strain>
    </source>
</reference>
<evidence type="ECO:0008006" key="6">
    <source>
        <dbReference type="Google" id="ProtNLM"/>
    </source>
</evidence>
<name>A0A4Z1JIY4_9HELO</name>
<dbReference type="Proteomes" id="UP000297229">
    <property type="component" value="Unassembled WGS sequence"/>
</dbReference>
<dbReference type="GO" id="GO:0016740">
    <property type="term" value="F:transferase activity"/>
    <property type="evidence" value="ECO:0007669"/>
    <property type="project" value="UniProtKB-KW"/>
</dbReference>
<evidence type="ECO:0000256" key="3">
    <source>
        <dbReference type="ARBA" id="ARBA00022679"/>
    </source>
</evidence>
<keyword evidence="2" id="KW-0328">Glycosyltransferase</keyword>
<evidence type="ECO:0000256" key="1">
    <source>
        <dbReference type="ARBA" id="ARBA00006721"/>
    </source>
</evidence>
<dbReference type="AlphaFoldDB" id="A0A4Z1JIY4"/>